<protein>
    <submittedName>
        <fullName evidence="1">Uncharacterized protein</fullName>
    </submittedName>
</protein>
<evidence type="ECO:0000313" key="1">
    <source>
        <dbReference type="EMBL" id="MEI4771431.1"/>
    </source>
</evidence>
<proteinExistence type="predicted"/>
<sequence>MITKADIINQPYSGQYKERIYDIPSSWNSPNWTWVKFEDENFNEWCGEFRGSPMGVALSKKHNQVLVLTSDYLFQVDCGNGGLTEYESQPQYYCLTVTPSGDFIIADYYEIEKIGSKLKDKKPLESPIKMDKVEFHSWSNNKLLIKCDEFLNWDNHMELELEGDTLEITIKDLT</sequence>
<organism evidence="1 2">
    <name type="scientific">Psychrobacillus mangrovi</name>
    <dbReference type="NCBI Taxonomy" id="3117745"/>
    <lineage>
        <taxon>Bacteria</taxon>
        <taxon>Bacillati</taxon>
        <taxon>Bacillota</taxon>
        <taxon>Bacilli</taxon>
        <taxon>Bacillales</taxon>
        <taxon>Bacillaceae</taxon>
        <taxon>Psychrobacillus</taxon>
    </lineage>
</organism>
<name>A0ABU8FBK0_9BACI</name>
<gene>
    <name evidence="1" type="ORF">WAX74_17530</name>
</gene>
<evidence type="ECO:0000313" key="2">
    <source>
        <dbReference type="Proteomes" id="UP001364890"/>
    </source>
</evidence>
<keyword evidence="2" id="KW-1185">Reference proteome</keyword>
<comment type="caution">
    <text evidence="1">The sequence shown here is derived from an EMBL/GenBank/DDBJ whole genome shotgun (WGS) entry which is preliminary data.</text>
</comment>
<dbReference type="Proteomes" id="UP001364890">
    <property type="component" value="Unassembled WGS sequence"/>
</dbReference>
<dbReference type="RefSeq" id="WP_336498977.1">
    <property type="nucleotide sequence ID" value="NZ_JBAWSY010000019.1"/>
</dbReference>
<accession>A0ABU8FBK0</accession>
<dbReference type="SUPFAM" id="SSF75011">
    <property type="entry name" value="3-carboxy-cis,cis-mucoante lactonizing enzyme"/>
    <property type="match status" value="1"/>
</dbReference>
<dbReference type="EMBL" id="JBAWSY010000019">
    <property type="protein sequence ID" value="MEI4771431.1"/>
    <property type="molecule type" value="Genomic_DNA"/>
</dbReference>
<reference evidence="1 2" key="1">
    <citation type="submission" date="2024-01" db="EMBL/GenBank/DDBJ databases">
        <title>Seven novel Bacillus-like species.</title>
        <authorList>
            <person name="Liu G."/>
        </authorList>
    </citation>
    <scope>NUCLEOTIDE SEQUENCE [LARGE SCALE GENOMIC DNA]</scope>
    <source>
        <strain evidence="1 2">FJAT-51614</strain>
    </source>
</reference>